<comment type="caution">
    <text evidence="7">The sequence shown here is derived from an EMBL/GenBank/DDBJ whole genome shotgun (WGS) entry which is preliminary data.</text>
</comment>
<keyword evidence="3 4" id="KW-0288">FMN</keyword>
<dbReference type="EC" id="6.3.2.5" evidence="3"/>
<dbReference type="eggNOG" id="COG0452">
    <property type="taxonomic scope" value="Bacteria"/>
</dbReference>
<feature type="binding site" evidence="3">
    <location>
        <position position="353"/>
    </location>
    <ligand>
        <name>CTP</name>
        <dbReference type="ChEBI" id="CHEBI:37563"/>
    </ligand>
</feature>
<keyword evidence="3" id="KW-0511">Multifunctional enzyme</keyword>
<reference evidence="7 8" key="1">
    <citation type="submission" date="2012-08" db="EMBL/GenBank/DDBJ databases">
        <title>The Genome Sequence of Turicella otitidis ATCC 51513.</title>
        <authorList>
            <consortium name="The Broad Institute Genome Sequencing Platform"/>
            <person name="Earl A."/>
            <person name="Ward D."/>
            <person name="Feldgarden M."/>
            <person name="Gevers D."/>
            <person name="Huys G."/>
            <person name="Walker B."/>
            <person name="Young S.K."/>
            <person name="Zeng Q."/>
            <person name="Gargeya S."/>
            <person name="Fitzgerald M."/>
            <person name="Haas B."/>
            <person name="Abouelleil A."/>
            <person name="Alvarado L."/>
            <person name="Arachchi H.M."/>
            <person name="Berlin A.M."/>
            <person name="Chapman S.B."/>
            <person name="Goldberg J."/>
            <person name="Griggs A."/>
            <person name="Gujja S."/>
            <person name="Hansen M."/>
            <person name="Howarth C."/>
            <person name="Imamovic A."/>
            <person name="Larimer J."/>
            <person name="McCowen C."/>
            <person name="Montmayeur A."/>
            <person name="Murphy C."/>
            <person name="Neiman D."/>
            <person name="Pearson M."/>
            <person name="Priest M."/>
            <person name="Roberts A."/>
            <person name="Saif S."/>
            <person name="Shea T."/>
            <person name="Sisk P."/>
            <person name="Sykes S."/>
            <person name="Wortman J."/>
            <person name="Nusbaum C."/>
            <person name="Birren B."/>
        </authorList>
    </citation>
    <scope>NUCLEOTIDE SEQUENCE [LARGE SCALE GENOMIC DNA]</scope>
    <source>
        <strain evidence="7 8">ATCC 51513</strain>
    </source>
</reference>
<feature type="region of interest" description="Phosphopantothenate--cysteine ligase" evidence="3">
    <location>
        <begin position="189"/>
        <end position="418"/>
    </location>
</feature>
<dbReference type="UniPathway" id="UPA00241">
    <property type="reaction ID" value="UER00353"/>
</dbReference>
<comment type="catalytic activity">
    <reaction evidence="3 4">
        <text>N-[(R)-4-phosphopantothenoyl]-L-cysteine + H(+) = (R)-4'-phosphopantetheine + CO2</text>
        <dbReference type="Rhea" id="RHEA:16793"/>
        <dbReference type="ChEBI" id="CHEBI:15378"/>
        <dbReference type="ChEBI" id="CHEBI:16526"/>
        <dbReference type="ChEBI" id="CHEBI:59458"/>
        <dbReference type="ChEBI" id="CHEBI:61723"/>
        <dbReference type="EC" id="4.1.1.36"/>
    </reaction>
</comment>
<keyword evidence="3 4" id="KW-0285">Flavoprotein</keyword>
<feature type="domain" description="DNA/pantothenate metabolism flavoprotein C-terminal" evidence="6">
    <location>
        <begin position="184"/>
        <end position="410"/>
    </location>
</feature>
<comment type="cofactor">
    <cofactor evidence="3">
        <name>Mg(2+)</name>
        <dbReference type="ChEBI" id="CHEBI:18420"/>
    </cofactor>
</comment>
<dbReference type="AlphaFoldDB" id="K0YGP2"/>
<dbReference type="SUPFAM" id="SSF52507">
    <property type="entry name" value="Homo-oligomeric flavin-containing Cys decarboxylases, HFCD"/>
    <property type="match status" value="1"/>
</dbReference>
<comment type="function">
    <text evidence="4">Catalyzes two steps in the biosynthesis of coenzyme A. In the first step cysteine is conjugated to 4'-phosphopantothenate to form 4-phosphopantothenoylcysteine, in the latter compound is decarboxylated to form 4'-phosphopantotheine.</text>
</comment>
<dbReference type="SUPFAM" id="SSF102645">
    <property type="entry name" value="CoaB-like"/>
    <property type="match status" value="1"/>
</dbReference>
<dbReference type="PANTHER" id="PTHR14359:SF6">
    <property type="entry name" value="PHOSPHOPANTOTHENOYLCYSTEINE DECARBOXYLASE"/>
    <property type="match status" value="1"/>
</dbReference>
<comment type="pathway">
    <text evidence="3 4">Cofactor biosynthesis; coenzyme A biosynthesis; CoA from (R)-pantothenate: step 3/5.</text>
</comment>
<dbReference type="Gene3D" id="3.40.50.10300">
    <property type="entry name" value="CoaB-like"/>
    <property type="match status" value="1"/>
</dbReference>
<dbReference type="GO" id="GO:0004633">
    <property type="term" value="F:phosphopantothenoylcysteine decarboxylase activity"/>
    <property type="evidence" value="ECO:0007669"/>
    <property type="project" value="UniProtKB-UniRule"/>
</dbReference>
<comment type="caution">
    <text evidence="3">Lacks conserved residue(s) required for the propagation of feature annotation.</text>
</comment>
<dbReference type="InterPro" id="IPR036551">
    <property type="entry name" value="Flavin_trans-like"/>
</dbReference>
<dbReference type="HOGENOM" id="CLU_033319_0_3_11"/>
<dbReference type="Pfam" id="PF04127">
    <property type="entry name" value="DFP"/>
    <property type="match status" value="1"/>
</dbReference>
<dbReference type="GO" id="GO:0046872">
    <property type="term" value="F:metal ion binding"/>
    <property type="evidence" value="ECO:0007669"/>
    <property type="project" value="UniProtKB-KW"/>
</dbReference>
<comment type="function">
    <text evidence="3">Catalyzes two sequential steps in the biosynthesis of coenzyme A. In the first step cysteine is conjugated to 4'-phosphopantothenate to form 4-phosphopantothenoylcysteine. In the second step the latter compound is decarboxylated to form 4'-phosphopantotheine.</text>
</comment>
<dbReference type="HAMAP" id="MF_02225">
    <property type="entry name" value="CoaBC"/>
    <property type="match status" value="1"/>
</dbReference>
<dbReference type="InterPro" id="IPR003382">
    <property type="entry name" value="Flavoprotein"/>
</dbReference>
<dbReference type="Pfam" id="PF02441">
    <property type="entry name" value="Flavoprotein"/>
    <property type="match status" value="1"/>
</dbReference>
<comment type="cofactor">
    <cofactor evidence="3">
        <name>FMN</name>
        <dbReference type="ChEBI" id="CHEBI:58210"/>
    </cofactor>
    <text evidence="3">Binds 1 FMN per subunit.</text>
</comment>
<feature type="domain" description="Flavoprotein" evidence="5">
    <location>
        <begin position="4"/>
        <end position="171"/>
    </location>
</feature>
<sequence>MSERVVVGVGGGIAAYKSCELIRRLKEGGSDVRAVPTEAALRFVGAATFEALSGHPVDTGVFERVDEVQHVRVGKEADALVIAPATADLIARLAGGFADDLLTATALVATCPVVLAPAMHTEMWLNPAVKDNVETLRRRGVVVLEPASGRLTGSDSGPGRMLEPAQIADATRAVLAGWRPSRALEGRRVVVTAGGTRERLDPVRYLGNFSSGRQGVALAEAAAQAGAEVTLVAAATDELPTPAGTTVERVESARELEEATRRAAAGADAVLMAAAVADVRPAAQAEAKLKKSAGGDALASIELQENPDIVRGLVAARKDGELPAGVRIVCFAAETGDETASAREFGARKLKAKGADLIMVNEVGEGGAFGSADNEGWLMRPDPEGDEPIVAEVPRGPKLLVAGRIVEELAGLLDGSND</sequence>
<evidence type="ECO:0000256" key="4">
    <source>
        <dbReference type="RuleBase" id="RU364078"/>
    </source>
</evidence>
<feature type="region of interest" description="Phosphopantothenoylcysteine decarboxylase" evidence="3">
    <location>
        <begin position="1"/>
        <end position="188"/>
    </location>
</feature>
<evidence type="ECO:0000313" key="8">
    <source>
        <dbReference type="Proteomes" id="UP000006078"/>
    </source>
</evidence>
<dbReference type="GO" id="GO:0004632">
    <property type="term" value="F:phosphopantothenate--cysteine ligase activity"/>
    <property type="evidence" value="ECO:0007669"/>
    <property type="project" value="UniProtKB-UniRule"/>
</dbReference>
<dbReference type="PATRIC" id="fig|883169.3.peg.703"/>
<dbReference type="InterPro" id="IPR007085">
    <property type="entry name" value="DNA/pantothenate-metab_flavo_C"/>
</dbReference>
<feature type="binding site" evidence="3">
    <location>
        <position position="288"/>
    </location>
    <ligand>
        <name>CTP</name>
        <dbReference type="ChEBI" id="CHEBI:37563"/>
    </ligand>
</feature>
<dbReference type="PANTHER" id="PTHR14359">
    <property type="entry name" value="HOMO-OLIGOMERIC FLAVIN CONTAINING CYS DECARBOXYLASE FAMILY"/>
    <property type="match status" value="1"/>
</dbReference>
<dbReference type="EC" id="4.1.1.36" evidence="3"/>
<dbReference type="Gene3D" id="3.40.50.1950">
    <property type="entry name" value="Flavin prenyltransferase-like"/>
    <property type="match status" value="1"/>
</dbReference>
<feature type="binding site" evidence="3">
    <location>
        <position position="331"/>
    </location>
    <ligand>
        <name>CTP</name>
        <dbReference type="ChEBI" id="CHEBI:37563"/>
    </ligand>
</feature>
<comment type="similarity">
    <text evidence="3 4">In the C-terminal section; belongs to the PPC synthetase family.</text>
</comment>
<comment type="similarity">
    <text evidence="3 4">In the N-terminal section; belongs to the HFCD (homo-oligomeric flavin containing Cys decarboxylase) superfamily.</text>
</comment>
<evidence type="ECO:0000259" key="5">
    <source>
        <dbReference type="Pfam" id="PF02441"/>
    </source>
</evidence>
<evidence type="ECO:0000256" key="3">
    <source>
        <dbReference type="HAMAP-Rule" id="MF_02225"/>
    </source>
</evidence>
<keyword evidence="8" id="KW-1185">Reference proteome</keyword>
<dbReference type="InterPro" id="IPR035929">
    <property type="entry name" value="CoaB-like_sf"/>
</dbReference>
<keyword evidence="1 3" id="KW-0210">Decarboxylase</keyword>
<organism evidence="7 8">
    <name type="scientific">Corynebacterium otitidis ATCC 51513</name>
    <dbReference type="NCBI Taxonomy" id="883169"/>
    <lineage>
        <taxon>Bacteria</taxon>
        <taxon>Bacillati</taxon>
        <taxon>Actinomycetota</taxon>
        <taxon>Actinomycetes</taxon>
        <taxon>Mycobacteriales</taxon>
        <taxon>Corynebacteriaceae</taxon>
        <taxon>Corynebacterium</taxon>
    </lineage>
</organism>
<evidence type="ECO:0000256" key="2">
    <source>
        <dbReference type="ARBA" id="ARBA00023239"/>
    </source>
</evidence>
<dbReference type="GO" id="GO:0010181">
    <property type="term" value="F:FMN binding"/>
    <property type="evidence" value="ECO:0007669"/>
    <property type="project" value="UniProtKB-UniRule"/>
</dbReference>
<dbReference type="GO" id="GO:0015941">
    <property type="term" value="P:pantothenate catabolic process"/>
    <property type="evidence" value="ECO:0007669"/>
    <property type="project" value="InterPro"/>
</dbReference>
<keyword evidence="2 3" id="KW-0456">Lyase</keyword>
<dbReference type="RefSeq" id="WP_004600625.1">
    <property type="nucleotide sequence ID" value="NZ_JH815193.1"/>
</dbReference>
<keyword evidence="3" id="KW-0479">Metal-binding</keyword>
<dbReference type="GO" id="GO:0071513">
    <property type="term" value="C:phosphopantothenoylcysteine decarboxylase complex"/>
    <property type="evidence" value="ECO:0007669"/>
    <property type="project" value="TreeGrafter"/>
</dbReference>
<keyword evidence="3 4" id="KW-0436">Ligase</keyword>
<gene>
    <name evidence="3" type="primary">coaBC</name>
    <name evidence="7" type="ORF">HMPREF9719_00735</name>
</gene>
<name>K0YGP2_9CORY</name>
<dbReference type="Proteomes" id="UP000006078">
    <property type="component" value="Unassembled WGS sequence"/>
</dbReference>
<dbReference type="EMBL" id="AHAE01000034">
    <property type="protein sequence ID" value="EJZ82318.1"/>
    <property type="molecule type" value="Genomic_DNA"/>
</dbReference>
<dbReference type="NCBIfam" id="TIGR00521">
    <property type="entry name" value="coaBC_dfp"/>
    <property type="match status" value="1"/>
</dbReference>
<feature type="binding site" evidence="3">
    <location>
        <begin position="307"/>
        <end position="310"/>
    </location>
    <ligand>
        <name>CTP</name>
        <dbReference type="ChEBI" id="CHEBI:37563"/>
    </ligand>
</feature>
<feature type="binding site" evidence="3">
    <location>
        <position position="349"/>
    </location>
    <ligand>
        <name>CTP</name>
        <dbReference type="ChEBI" id="CHEBI:37563"/>
    </ligand>
</feature>
<proteinExistence type="inferred from homology"/>
<feature type="binding site" evidence="3">
    <location>
        <position position="278"/>
    </location>
    <ligand>
        <name>CTP</name>
        <dbReference type="ChEBI" id="CHEBI:37563"/>
    </ligand>
</feature>
<keyword evidence="3" id="KW-0460">Magnesium</keyword>
<accession>K0YGP2</accession>
<dbReference type="STRING" id="29321.AAV33_02280"/>
<comment type="pathway">
    <text evidence="3 4">Cofactor biosynthesis; coenzyme A biosynthesis; CoA from (R)-pantothenate: step 2/5.</text>
</comment>
<evidence type="ECO:0000259" key="6">
    <source>
        <dbReference type="Pfam" id="PF04127"/>
    </source>
</evidence>
<evidence type="ECO:0000256" key="1">
    <source>
        <dbReference type="ARBA" id="ARBA00022793"/>
    </source>
</evidence>
<evidence type="ECO:0000313" key="7">
    <source>
        <dbReference type="EMBL" id="EJZ82318.1"/>
    </source>
</evidence>
<dbReference type="GO" id="GO:0015937">
    <property type="term" value="P:coenzyme A biosynthetic process"/>
    <property type="evidence" value="ECO:0007669"/>
    <property type="project" value="UniProtKB-UniRule"/>
</dbReference>
<comment type="catalytic activity">
    <reaction evidence="3 4">
        <text>(R)-4'-phosphopantothenate + L-cysteine + CTP = N-[(R)-4-phosphopantothenoyl]-L-cysteine + CMP + diphosphate + H(+)</text>
        <dbReference type="Rhea" id="RHEA:19397"/>
        <dbReference type="ChEBI" id="CHEBI:10986"/>
        <dbReference type="ChEBI" id="CHEBI:15378"/>
        <dbReference type="ChEBI" id="CHEBI:33019"/>
        <dbReference type="ChEBI" id="CHEBI:35235"/>
        <dbReference type="ChEBI" id="CHEBI:37563"/>
        <dbReference type="ChEBI" id="CHEBI:59458"/>
        <dbReference type="ChEBI" id="CHEBI:60377"/>
        <dbReference type="EC" id="6.3.2.5"/>
    </reaction>
</comment>
<dbReference type="InterPro" id="IPR005252">
    <property type="entry name" value="CoaBC"/>
</dbReference>
<protein>
    <recommendedName>
        <fullName evidence="3">Coenzyme A biosynthesis bifunctional protein CoaBC</fullName>
    </recommendedName>
    <alternativeName>
        <fullName evidence="3">DNA/pantothenate metabolism flavoprotein</fullName>
    </alternativeName>
    <alternativeName>
        <fullName evidence="3">Phosphopantothenoylcysteine synthetase/decarboxylase</fullName>
        <shortName evidence="3">PPCS-PPCDC</shortName>
    </alternativeName>
    <domain>
        <recommendedName>
            <fullName evidence="3">Phosphopantothenoylcysteine decarboxylase</fullName>
            <shortName evidence="3">PPC decarboxylase</shortName>
            <shortName evidence="3">PPC-DC</shortName>
            <ecNumber evidence="3">4.1.1.36</ecNumber>
        </recommendedName>
        <alternativeName>
            <fullName evidence="3">CoaC</fullName>
        </alternativeName>
    </domain>
    <domain>
        <recommendedName>
            <fullName evidence="3">Phosphopantothenate--cysteine ligase</fullName>
            <ecNumber evidence="3">6.3.2.5</ecNumber>
        </recommendedName>
        <alternativeName>
            <fullName evidence="3">CoaB</fullName>
        </alternativeName>
        <alternativeName>
            <fullName evidence="3">Phosphopantothenoylcysteine synthetase</fullName>
            <shortName evidence="3">PPC synthetase</shortName>
            <shortName evidence="3">PPC-S</shortName>
        </alternativeName>
    </domain>
</protein>